<organism evidence="2 3">
    <name type="scientific">Aliikangiella marina</name>
    <dbReference type="NCBI Taxonomy" id="1712262"/>
    <lineage>
        <taxon>Bacteria</taxon>
        <taxon>Pseudomonadati</taxon>
        <taxon>Pseudomonadota</taxon>
        <taxon>Gammaproteobacteria</taxon>
        <taxon>Oceanospirillales</taxon>
        <taxon>Pleioneaceae</taxon>
        <taxon>Aliikangiella</taxon>
    </lineage>
</organism>
<sequence length="111" mass="12214">MKYAKTLIGLTGLAGMLTLGLSVNTVKAQEIEETVLGMNVSGTKDLPNVLYIIPWKPNSGQVSPPEISRLVDEIYEPVDPEVFTKQVNFYYQLTSAKSLDNKNKKATQGQP</sequence>
<dbReference type="AlphaFoldDB" id="A0A545TIM5"/>
<reference evidence="2 3" key="1">
    <citation type="submission" date="2019-06" db="EMBL/GenBank/DDBJ databases">
        <title>Draft genome of Aliikangiella marina GYP-15.</title>
        <authorList>
            <person name="Wang G."/>
        </authorList>
    </citation>
    <scope>NUCLEOTIDE SEQUENCE [LARGE SCALE GENOMIC DNA]</scope>
    <source>
        <strain evidence="2 3">GYP-15</strain>
    </source>
</reference>
<feature type="chain" id="PRO_5021836328" evidence="1">
    <location>
        <begin position="29"/>
        <end position="111"/>
    </location>
</feature>
<proteinExistence type="predicted"/>
<keyword evidence="1" id="KW-0732">Signal</keyword>
<dbReference type="RefSeq" id="WP_142888439.1">
    <property type="nucleotide sequence ID" value="NZ_VIKR01000001.1"/>
</dbReference>
<name>A0A545TIM5_9GAMM</name>
<evidence type="ECO:0000256" key="1">
    <source>
        <dbReference type="SAM" id="SignalP"/>
    </source>
</evidence>
<protein>
    <submittedName>
        <fullName evidence="2">Uncharacterized protein</fullName>
    </submittedName>
</protein>
<dbReference type="Proteomes" id="UP000317839">
    <property type="component" value="Unassembled WGS sequence"/>
</dbReference>
<accession>A0A545TIM5</accession>
<gene>
    <name evidence="2" type="ORF">FLL45_03755</name>
</gene>
<evidence type="ECO:0000313" key="3">
    <source>
        <dbReference type="Proteomes" id="UP000317839"/>
    </source>
</evidence>
<keyword evidence="3" id="KW-1185">Reference proteome</keyword>
<comment type="caution">
    <text evidence="2">The sequence shown here is derived from an EMBL/GenBank/DDBJ whole genome shotgun (WGS) entry which is preliminary data.</text>
</comment>
<evidence type="ECO:0000313" key="2">
    <source>
        <dbReference type="EMBL" id="TQV77079.1"/>
    </source>
</evidence>
<feature type="signal peptide" evidence="1">
    <location>
        <begin position="1"/>
        <end position="28"/>
    </location>
</feature>
<dbReference type="OrthoDB" id="5397661at2"/>
<dbReference type="EMBL" id="VIKR01000001">
    <property type="protein sequence ID" value="TQV77079.1"/>
    <property type="molecule type" value="Genomic_DNA"/>
</dbReference>